<keyword evidence="4" id="KW-0378">Hydrolase</keyword>
<feature type="transmembrane region" description="Helical" evidence="7">
    <location>
        <begin position="7"/>
        <end position="23"/>
    </location>
</feature>
<reference evidence="9" key="1">
    <citation type="submission" date="2023-07" db="EMBL/GenBank/DDBJ databases">
        <title>Sequencing the genomes of 1000 actinobacteria strains.</title>
        <authorList>
            <person name="Klenk H.-P."/>
        </authorList>
    </citation>
    <scope>NUCLEOTIDE SEQUENCE</scope>
    <source>
        <strain evidence="9">DSM 13068</strain>
    </source>
</reference>
<dbReference type="SUPFAM" id="SSF144091">
    <property type="entry name" value="Rhomboid-like"/>
    <property type="match status" value="1"/>
</dbReference>
<comment type="caution">
    <text evidence="9">The sequence shown here is derived from an EMBL/GenBank/DDBJ whole genome shotgun (WGS) entry which is preliminary data.</text>
</comment>
<dbReference type="RefSeq" id="WP_052048438.1">
    <property type="nucleotide sequence ID" value="NZ_JAVDXX010000001.1"/>
</dbReference>
<proteinExistence type="inferred from homology"/>
<keyword evidence="3 7" id="KW-0812">Transmembrane</keyword>
<dbReference type="PANTHER" id="PTHR43731:SF14">
    <property type="entry name" value="PRESENILIN-ASSOCIATED RHOMBOID-LIKE PROTEIN, MITOCHONDRIAL"/>
    <property type="match status" value="1"/>
</dbReference>
<keyword evidence="6 7" id="KW-0472">Membrane</keyword>
<feature type="transmembrane region" description="Helical" evidence="7">
    <location>
        <begin position="55"/>
        <end position="75"/>
    </location>
</feature>
<sequence>MRYPGTIIITVVLVAFYIVQLVVESFTEDMLIRGVYVNEQPWRLLSSGFVHSTEFLPSAHLLSNLLMLWYVGLLLERILGTIRFIAVFLVGVVGGSAAVVLLTSPIDGALGASGGIFALCTSLLMVLRKGATTAFASLTTVVVIMFLQGLFMPGVSWEGHLGGAITGIVLGATARFQPYVLERVSDLFDVTEGIKPSVSRQKIVTEVPRRIAEVAIYAGVVALAVWLSTSHVTSTLTKYGITP</sequence>
<evidence type="ECO:0000259" key="8">
    <source>
        <dbReference type="Pfam" id="PF01694"/>
    </source>
</evidence>
<feature type="transmembrane region" description="Helical" evidence="7">
    <location>
        <begin position="211"/>
        <end position="229"/>
    </location>
</feature>
<evidence type="ECO:0000256" key="1">
    <source>
        <dbReference type="ARBA" id="ARBA00004141"/>
    </source>
</evidence>
<dbReference type="Proteomes" id="UP001180715">
    <property type="component" value="Unassembled WGS sequence"/>
</dbReference>
<dbReference type="GO" id="GO:0008233">
    <property type="term" value="F:peptidase activity"/>
    <property type="evidence" value="ECO:0007669"/>
    <property type="project" value="UniProtKB-KW"/>
</dbReference>
<dbReference type="EMBL" id="JAVDXX010000001">
    <property type="protein sequence ID" value="MDR7294557.1"/>
    <property type="molecule type" value="Genomic_DNA"/>
</dbReference>
<dbReference type="InterPro" id="IPR050925">
    <property type="entry name" value="Rhomboid_protease_S54"/>
</dbReference>
<dbReference type="PANTHER" id="PTHR43731">
    <property type="entry name" value="RHOMBOID PROTEASE"/>
    <property type="match status" value="1"/>
</dbReference>
<accession>A0ABU1Z1R1</accession>
<dbReference type="Gene3D" id="1.20.1540.10">
    <property type="entry name" value="Rhomboid-like"/>
    <property type="match status" value="1"/>
</dbReference>
<dbReference type="Pfam" id="PF01694">
    <property type="entry name" value="Rhomboid"/>
    <property type="match status" value="1"/>
</dbReference>
<evidence type="ECO:0000256" key="4">
    <source>
        <dbReference type="ARBA" id="ARBA00022801"/>
    </source>
</evidence>
<organism evidence="9 10">
    <name type="scientific">Pseudoglutamicibacter albus</name>
    <dbReference type="NCBI Taxonomy" id="98671"/>
    <lineage>
        <taxon>Bacteria</taxon>
        <taxon>Bacillati</taxon>
        <taxon>Actinomycetota</taxon>
        <taxon>Actinomycetes</taxon>
        <taxon>Micrococcales</taxon>
        <taxon>Micrococcaceae</taxon>
        <taxon>Pseudoglutamicibacter</taxon>
    </lineage>
</organism>
<evidence type="ECO:0000313" key="10">
    <source>
        <dbReference type="Proteomes" id="UP001180715"/>
    </source>
</evidence>
<feature type="transmembrane region" description="Helical" evidence="7">
    <location>
        <begin position="82"/>
        <end position="102"/>
    </location>
</feature>
<dbReference type="GO" id="GO:0006508">
    <property type="term" value="P:proteolysis"/>
    <property type="evidence" value="ECO:0007669"/>
    <property type="project" value="UniProtKB-KW"/>
</dbReference>
<evidence type="ECO:0000256" key="2">
    <source>
        <dbReference type="ARBA" id="ARBA00009045"/>
    </source>
</evidence>
<evidence type="ECO:0000256" key="7">
    <source>
        <dbReference type="SAM" id="Phobius"/>
    </source>
</evidence>
<evidence type="ECO:0000256" key="6">
    <source>
        <dbReference type="ARBA" id="ARBA00023136"/>
    </source>
</evidence>
<gene>
    <name evidence="9" type="ORF">J2S67_001825</name>
</gene>
<feature type="transmembrane region" description="Helical" evidence="7">
    <location>
        <begin position="134"/>
        <end position="151"/>
    </location>
</feature>
<evidence type="ECO:0000313" key="9">
    <source>
        <dbReference type="EMBL" id="MDR7294557.1"/>
    </source>
</evidence>
<dbReference type="InterPro" id="IPR022764">
    <property type="entry name" value="Peptidase_S54_rhomboid_dom"/>
</dbReference>
<comment type="similarity">
    <text evidence="2">Belongs to the peptidase S54 family.</text>
</comment>
<dbReference type="InterPro" id="IPR035952">
    <property type="entry name" value="Rhomboid-like_sf"/>
</dbReference>
<comment type="subcellular location">
    <subcellularLocation>
        <location evidence="1">Membrane</location>
        <topology evidence="1">Multi-pass membrane protein</topology>
    </subcellularLocation>
</comment>
<name>A0ABU1Z1R1_9MICC</name>
<feature type="transmembrane region" description="Helical" evidence="7">
    <location>
        <begin position="108"/>
        <end position="127"/>
    </location>
</feature>
<protein>
    <submittedName>
        <fullName evidence="9">Membrane associated rhomboid family serine protease</fullName>
    </submittedName>
</protein>
<evidence type="ECO:0000256" key="5">
    <source>
        <dbReference type="ARBA" id="ARBA00022989"/>
    </source>
</evidence>
<evidence type="ECO:0000256" key="3">
    <source>
        <dbReference type="ARBA" id="ARBA00022692"/>
    </source>
</evidence>
<keyword evidence="5 7" id="KW-1133">Transmembrane helix</keyword>
<keyword evidence="9" id="KW-0645">Protease</keyword>
<feature type="domain" description="Peptidase S54 rhomboid" evidence="8">
    <location>
        <begin position="39"/>
        <end position="173"/>
    </location>
</feature>
<keyword evidence="10" id="KW-1185">Reference proteome</keyword>